<dbReference type="EC" id="4.1.3.27" evidence="3 11"/>
<dbReference type="InterPro" id="IPR005257">
    <property type="entry name" value="Anth_synth_I_TrpE"/>
</dbReference>
<dbReference type="GO" id="GO:0046872">
    <property type="term" value="F:metal ion binding"/>
    <property type="evidence" value="ECO:0007669"/>
    <property type="project" value="UniProtKB-KW"/>
</dbReference>
<dbReference type="PATRIC" id="fig|1354337.4.peg.3285"/>
<feature type="binding site" evidence="12">
    <location>
        <begin position="377"/>
        <end position="378"/>
    </location>
    <ligand>
        <name>chorismate</name>
        <dbReference type="ChEBI" id="CHEBI:29748"/>
    </ligand>
</feature>
<gene>
    <name evidence="16" type="ORF">M983_3180</name>
</gene>
<comment type="function">
    <text evidence="9">Part of a heterotetrameric complex that catalyzes the two-step biosynthesis of anthranilate, an intermediate in the biosynthesis of L-tryptophan. In the first step, the glutamine-binding beta subunit (TrpG) of anthranilate synthase (AS) provides the glutamine amidotransferase activity which generates ammonia as a substrate that, along with chorismate, is used in the second step, catalyzed by the large alpha subunit of AS (TrpE) to produce anthranilate. In the absence of TrpG, TrpE can synthesize anthranilate directly from chorismate and high concentrations of ammonia.</text>
</comment>
<sequence>MLSLFGGVHLCYGWFDFLLSVSDIKSPHMRVFFTLKTSTKENREQKIMNTTLAFPFKVNEKALPYCSEPALLFNTLCAERGNTLLLESAQIDTKANLQSLLIVDSALRISAVKNQVTIDALSINGQALLPRLKIALKEKAILNFDTPSQCVFTFSAPNQDIDEESKLKSASVFDVLRFFLGNSAEKERDALFLGGLFAYDLVSGFEPIPELESDFSCPDYCFYLAEQLIKIDHQNHHSQLITLRLTDDKSECDRLISRQNQLIEVAKSPLKQPVRCTLSEQERTIKGNMDDKGYGDIVDAMKTYIRRGDIFQVVPSRRFQVACPSPLSAYQVLKAKNPSPYLFYMQDTQFTVFGASPESALKYQADNRQIEIYPIAGTRPRGRHADGSIDNDLDSRIELEMRTDTKELSEHIMLVDLARNDLARICQAGSRYVAELTKVDRYAFVMHLVSRVIGKLRHDFDIFHAYQACMNMGTLSGAPKVSAMQLIARYERKKRGSYGGAIGYFTGAGDFDTCIVIRSAYVENQIATIQVGAGIVLDSDPKMEAEETRNKSQAVINAILQAHESTQTQEAY</sequence>
<dbReference type="STRING" id="1354337.M983_3180"/>
<dbReference type="Proteomes" id="UP000094023">
    <property type="component" value="Unassembled WGS sequence"/>
</dbReference>
<feature type="domain" description="Anthranilate synthase component I N-terminal" evidence="15">
    <location>
        <begin position="72"/>
        <end position="237"/>
    </location>
</feature>
<feature type="binding site" evidence="12">
    <location>
        <begin position="532"/>
        <end position="534"/>
    </location>
    <ligand>
        <name>chorismate</name>
        <dbReference type="ChEBI" id="CHEBI:29748"/>
    </ligand>
</feature>
<comment type="cofactor">
    <cofactor evidence="13">
        <name>Mg(2+)</name>
        <dbReference type="ChEBI" id="CHEBI:18420"/>
    </cofactor>
    <text evidence="13">Binds 1 Mg(2+) ion per subunit.</text>
</comment>
<dbReference type="NCBIfam" id="NF010079">
    <property type="entry name" value="PRK13564.1"/>
    <property type="match status" value="1"/>
</dbReference>
<feature type="domain" description="Chorismate-utilising enzyme C-terminal" evidence="14">
    <location>
        <begin position="292"/>
        <end position="551"/>
    </location>
</feature>
<keyword evidence="6 11" id="KW-0822">Tryptophan biosynthesis</keyword>
<reference evidence="16 17" key="1">
    <citation type="submission" date="2016-04" db="EMBL/GenBank/DDBJ databases">
        <title>ATOL: Assembling a taxonomically balanced genome-scale reconstruction of the evolutionary history of the Enterobacteriaceae.</title>
        <authorList>
            <person name="Plunkett G.III."/>
            <person name="Neeno-Eckwall E.C."/>
            <person name="Glasner J.D."/>
            <person name="Perna N.T."/>
        </authorList>
    </citation>
    <scope>NUCLEOTIDE SEQUENCE [LARGE SCALE GENOMIC DNA]</scope>
    <source>
        <strain evidence="16 17">ATCC 19692</strain>
    </source>
</reference>
<keyword evidence="8 11" id="KW-0456">Lyase</keyword>
<dbReference type="UniPathway" id="UPA00035">
    <property type="reaction ID" value="UER00040"/>
</dbReference>
<evidence type="ECO:0000256" key="7">
    <source>
        <dbReference type="ARBA" id="ARBA00022842"/>
    </source>
</evidence>
<name>A0A198F890_9GAMM</name>
<evidence type="ECO:0000256" key="5">
    <source>
        <dbReference type="ARBA" id="ARBA00022723"/>
    </source>
</evidence>
<accession>A0A198F890</accession>
<feature type="binding site" evidence="13">
    <location>
        <position position="547"/>
    </location>
    <ligand>
        <name>Mg(2+)</name>
        <dbReference type="ChEBI" id="CHEBI:18420"/>
    </ligand>
</feature>
<evidence type="ECO:0000256" key="4">
    <source>
        <dbReference type="ARBA" id="ARBA00020653"/>
    </source>
</evidence>
<evidence type="ECO:0000256" key="13">
    <source>
        <dbReference type="PIRSR" id="PIRSR001373-2"/>
    </source>
</evidence>
<feature type="binding site" evidence="12">
    <location>
        <position position="518"/>
    </location>
    <ligand>
        <name>chorismate</name>
        <dbReference type="ChEBI" id="CHEBI:29748"/>
    </ligand>
</feature>
<evidence type="ECO:0000256" key="9">
    <source>
        <dbReference type="ARBA" id="ARBA00025634"/>
    </source>
</evidence>
<keyword evidence="5 13" id="KW-0479">Metal-binding</keyword>
<evidence type="ECO:0000259" key="15">
    <source>
        <dbReference type="Pfam" id="PF04715"/>
    </source>
</evidence>
<evidence type="ECO:0000256" key="2">
    <source>
        <dbReference type="ARBA" id="ARBA00009562"/>
    </source>
</evidence>
<organism evidence="16 17">
    <name type="scientific">Proteus myxofaciens ATCC 19692</name>
    <dbReference type="NCBI Taxonomy" id="1354337"/>
    <lineage>
        <taxon>Bacteria</taxon>
        <taxon>Pseudomonadati</taxon>
        <taxon>Pseudomonadota</taxon>
        <taxon>Gammaproteobacteria</taxon>
        <taxon>Enterobacterales</taxon>
        <taxon>Morganellaceae</taxon>
        <taxon>Proteus</taxon>
    </lineage>
</organism>
<evidence type="ECO:0000256" key="1">
    <source>
        <dbReference type="ARBA" id="ARBA00004873"/>
    </source>
</evidence>
<protein>
    <recommendedName>
        <fullName evidence="4 11">Anthranilate synthase component 1</fullName>
        <ecNumber evidence="3 11">4.1.3.27</ecNumber>
    </recommendedName>
</protein>
<dbReference type="SUPFAM" id="SSF56322">
    <property type="entry name" value="ADC synthase"/>
    <property type="match status" value="1"/>
</dbReference>
<evidence type="ECO:0000256" key="3">
    <source>
        <dbReference type="ARBA" id="ARBA00012266"/>
    </source>
</evidence>
<evidence type="ECO:0000256" key="10">
    <source>
        <dbReference type="ARBA" id="ARBA00047683"/>
    </source>
</evidence>
<dbReference type="PANTHER" id="PTHR11236:SF49">
    <property type="entry name" value="ANTHRANILATE SYNTHASE COMPONENT 1"/>
    <property type="match status" value="1"/>
</dbReference>
<keyword evidence="7 13" id="KW-0460">Magnesium</keyword>
<dbReference type="InterPro" id="IPR015890">
    <property type="entry name" value="Chorismate_C"/>
</dbReference>
<feature type="binding site" evidence="13">
    <location>
        <position position="410"/>
    </location>
    <ligand>
        <name>Mg(2+)</name>
        <dbReference type="ChEBI" id="CHEBI:18420"/>
    </ligand>
</feature>
<dbReference type="GO" id="GO:0000162">
    <property type="term" value="P:L-tryptophan biosynthetic process"/>
    <property type="evidence" value="ECO:0007669"/>
    <property type="project" value="UniProtKB-UniPathway"/>
</dbReference>
<dbReference type="GO" id="GO:0004049">
    <property type="term" value="F:anthranilate synthase activity"/>
    <property type="evidence" value="ECO:0007669"/>
    <property type="project" value="UniProtKB-EC"/>
</dbReference>
<comment type="similarity">
    <text evidence="2 11">Belongs to the anthranilate synthase component I family.</text>
</comment>
<dbReference type="PIRSF" id="PIRSF001373">
    <property type="entry name" value="TrpE"/>
    <property type="match status" value="1"/>
</dbReference>
<comment type="pathway">
    <text evidence="1 11">Amino-acid biosynthesis; L-tryptophan biosynthesis; L-tryptophan from chorismate: step 1/5.</text>
</comment>
<evidence type="ECO:0000259" key="14">
    <source>
        <dbReference type="Pfam" id="PF00425"/>
    </source>
</evidence>
<dbReference type="InterPro" id="IPR019999">
    <property type="entry name" value="Anth_synth_I-like"/>
</dbReference>
<dbReference type="NCBIfam" id="TIGR00565">
    <property type="entry name" value="trpE_proteo"/>
    <property type="match status" value="1"/>
</dbReference>
<comment type="catalytic activity">
    <reaction evidence="10 11">
        <text>chorismate + L-glutamine = anthranilate + pyruvate + L-glutamate + H(+)</text>
        <dbReference type="Rhea" id="RHEA:21732"/>
        <dbReference type="ChEBI" id="CHEBI:15361"/>
        <dbReference type="ChEBI" id="CHEBI:15378"/>
        <dbReference type="ChEBI" id="CHEBI:16567"/>
        <dbReference type="ChEBI" id="CHEBI:29748"/>
        <dbReference type="ChEBI" id="CHEBI:29985"/>
        <dbReference type="ChEBI" id="CHEBI:58359"/>
        <dbReference type="EC" id="4.1.3.27"/>
    </reaction>
</comment>
<dbReference type="Gene3D" id="3.60.120.10">
    <property type="entry name" value="Anthranilate synthase"/>
    <property type="match status" value="1"/>
</dbReference>
<feature type="binding site" evidence="12">
    <location>
        <position position="88"/>
    </location>
    <ligand>
        <name>L-tryptophan</name>
        <dbReference type="ChEBI" id="CHEBI:57912"/>
    </ligand>
</feature>
<dbReference type="Pfam" id="PF00425">
    <property type="entry name" value="Chorismate_bind"/>
    <property type="match status" value="1"/>
</dbReference>
<dbReference type="Pfam" id="PF04715">
    <property type="entry name" value="Anth_synt_I_N"/>
    <property type="match status" value="1"/>
</dbReference>
<evidence type="ECO:0000256" key="6">
    <source>
        <dbReference type="ARBA" id="ARBA00022822"/>
    </source>
</evidence>
<dbReference type="PANTHER" id="PTHR11236">
    <property type="entry name" value="AMINOBENZOATE/ANTHRANILATE SYNTHASE"/>
    <property type="match status" value="1"/>
</dbReference>
<proteinExistence type="inferred from homology"/>
<keyword evidence="11" id="KW-0057">Aromatic amino acid biosynthesis</keyword>
<dbReference type="InterPro" id="IPR006805">
    <property type="entry name" value="Anth_synth_I_N"/>
</dbReference>
<evidence type="ECO:0000313" key="16">
    <source>
        <dbReference type="EMBL" id="OAT21083.1"/>
    </source>
</evidence>
<keyword evidence="11 12" id="KW-0028">Amino-acid biosynthesis</keyword>
<evidence type="ECO:0000256" key="8">
    <source>
        <dbReference type="ARBA" id="ARBA00023239"/>
    </source>
</evidence>
<dbReference type="EMBL" id="LXEN01000157">
    <property type="protein sequence ID" value="OAT21083.1"/>
    <property type="molecule type" value="Genomic_DNA"/>
</dbReference>
<dbReference type="InterPro" id="IPR005801">
    <property type="entry name" value="ADC_synthase"/>
</dbReference>
<comment type="caution">
    <text evidence="16">The sequence shown here is derived from an EMBL/GenBank/DDBJ whole genome shotgun (WGS) entry which is preliminary data.</text>
</comment>
<keyword evidence="17" id="KW-1185">Reference proteome</keyword>
<dbReference type="AlphaFoldDB" id="A0A198F890"/>
<dbReference type="PRINTS" id="PR00095">
    <property type="entry name" value="ANTSNTHASEI"/>
</dbReference>
<evidence type="ECO:0000256" key="11">
    <source>
        <dbReference type="PIRNR" id="PIRNR001373"/>
    </source>
</evidence>
<feature type="binding site" evidence="12">
    <location>
        <position position="498"/>
    </location>
    <ligand>
        <name>chorismate</name>
        <dbReference type="ChEBI" id="CHEBI:29748"/>
    </ligand>
</feature>
<evidence type="ECO:0000313" key="17">
    <source>
        <dbReference type="Proteomes" id="UP000094023"/>
    </source>
</evidence>
<evidence type="ECO:0000256" key="12">
    <source>
        <dbReference type="PIRSR" id="PIRSR001373-1"/>
    </source>
</evidence>